<dbReference type="PANTHER" id="PTHR31964">
    <property type="entry name" value="ADENINE NUCLEOTIDE ALPHA HYDROLASES-LIKE SUPERFAMILY PROTEIN"/>
    <property type="match status" value="1"/>
</dbReference>
<evidence type="ECO:0000313" key="3">
    <source>
        <dbReference type="EMBL" id="GAA1737324.1"/>
    </source>
</evidence>
<accession>A0ABP4VUT9</accession>
<proteinExistence type="inferred from homology"/>
<dbReference type="Proteomes" id="UP001500655">
    <property type="component" value="Unassembled WGS sequence"/>
</dbReference>
<dbReference type="InterPro" id="IPR006016">
    <property type="entry name" value="UspA"/>
</dbReference>
<protein>
    <submittedName>
        <fullName evidence="3">Universal stress protein</fullName>
    </submittedName>
</protein>
<dbReference type="PANTHER" id="PTHR31964:SF113">
    <property type="entry name" value="USPA DOMAIN-CONTAINING PROTEIN"/>
    <property type="match status" value="1"/>
</dbReference>
<name>A0ABP4VUT9_9ACTN</name>
<keyword evidence="4" id="KW-1185">Reference proteome</keyword>
<dbReference type="PRINTS" id="PR01438">
    <property type="entry name" value="UNVRSLSTRESS"/>
</dbReference>
<feature type="domain" description="UspA" evidence="2">
    <location>
        <begin position="149"/>
        <end position="282"/>
    </location>
</feature>
<dbReference type="Pfam" id="PF00582">
    <property type="entry name" value="Usp"/>
    <property type="match status" value="2"/>
</dbReference>
<dbReference type="EMBL" id="BAAALS010000002">
    <property type="protein sequence ID" value="GAA1737324.1"/>
    <property type="molecule type" value="Genomic_DNA"/>
</dbReference>
<dbReference type="InterPro" id="IPR006015">
    <property type="entry name" value="Universal_stress_UspA"/>
</dbReference>
<dbReference type="Gene3D" id="3.40.50.620">
    <property type="entry name" value="HUPs"/>
    <property type="match status" value="2"/>
</dbReference>
<reference evidence="4" key="1">
    <citation type="journal article" date="2019" name="Int. J. Syst. Evol. Microbiol.">
        <title>The Global Catalogue of Microorganisms (GCM) 10K type strain sequencing project: providing services to taxonomists for standard genome sequencing and annotation.</title>
        <authorList>
            <consortium name="The Broad Institute Genomics Platform"/>
            <consortium name="The Broad Institute Genome Sequencing Center for Infectious Disease"/>
            <person name="Wu L."/>
            <person name="Ma J."/>
        </authorList>
    </citation>
    <scope>NUCLEOTIDE SEQUENCE [LARGE SCALE GENOMIC DNA]</scope>
    <source>
        <strain evidence="4">JCM 13249</strain>
    </source>
</reference>
<sequence>MSYANVVVGVDGSEHGRAALRWAAREAALRGIELHVVHTYDWRVPGGLTQVGGSFADALRKAAEDLTHVAVAEASAAAPGVRVRGSAVLGSAASILSATALPDTLTVLGNRGRGGFASLLLGSVSQQVATHASGHVVVVRGRTDIAGGPVVVGVDNSPGSESALGVAFDVAAARGVPLVAVRAYTPGGPGAGPVIATYDYRHDDEYRAAAEQVDPWREKYPDVAAEIMAVAGHPAQVLTDAARTAQLVVVGTRGHGGVTGLLLGSVGLSLLHHADAPVLIARGDG</sequence>
<evidence type="ECO:0000313" key="4">
    <source>
        <dbReference type="Proteomes" id="UP001500655"/>
    </source>
</evidence>
<evidence type="ECO:0000259" key="2">
    <source>
        <dbReference type="Pfam" id="PF00582"/>
    </source>
</evidence>
<comment type="similarity">
    <text evidence="1">Belongs to the universal stress protein A family.</text>
</comment>
<comment type="caution">
    <text evidence="3">The sequence shown here is derived from an EMBL/GenBank/DDBJ whole genome shotgun (WGS) entry which is preliminary data.</text>
</comment>
<dbReference type="SUPFAM" id="SSF52402">
    <property type="entry name" value="Adenine nucleotide alpha hydrolases-like"/>
    <property type="match status" value="2"/>
</dbReference>
<feature type="domain" description="UspA" evidence="2">
    <location>
        <begin position="3"/>
        <end position="140"/>
    </location>
</feature>
<dbReference type="InterPro" id="IPR014729">
    <property type="entry name" value="Rossmann-like_a/b/a_fold"/>
</dbReference>
<organism evidence="3 4">
    <name type="scientific">Luedemannella helvata</name>
    <dbReference type="NCBI Taxonomy" id="349315"/>
    <lineage>
        <taxon>Bacteria</taxon>
        <taxon>Bacillati</taxon>
        <taxon>Actinomycetota</taxon>
        <taxon>Actinomycetes</taxon>
        <taxon>Micromonosporales</taxon>
        <taxon>Micromonosporaceae</taxon>
        <taxon>Luedemannella</taxon>
    </lineage>
</organism>
<gene>
    <name evidence="3" type="ORF">GCM10009681_04940</name>
</gene>
<evidence type="ECO:0000256" key="1">
    <source>
        <dbReference type="ARBA" id="ARBA00008791"/>
    </source>
</evidence>
<dbReference type="RefSeq" id="WP_344076288.1">
    <property type="nucleotide sequence ID" value="NZ_BAAALS010000002.1"/>
</dbReference>